<dbReference type="Gene3D" id="3.40.50.300">
    <property type="entry name" value="P-loop containing nucleotide triphosphate hydrolases"/>
    <property type="match status" value="2"/>
</dbReference>
<dbReference type="Proteomes" id="UP001165287">
    <property type="component" value="Unassembled WGS sequence"/>
</dbReference>
<dbReference type="PANTHER" id="PTHR41259">
    <property type="entry name" value="DOUBLE-STRAND BREAK REPAIR RAD50 ATPASE, PUTATIVE-RELATED"/>
    <property type="match status" value="1"/>
</dbReference>
<dbReference type="InterPro" id="IPR027417">
    <property type="entry name" value="P-loop_NTPase"/>
</dbReference>
<dbReference type="Pfam" id="PF13514">
    <property type="entry name" value="AAA_27"/>
    <property type="match status" value="1"/>
</dbReference>
<name>A0ABS7URH3_9BACI</name>
<evidence type="ECO:0000256" key="2">
    <source>
        <dbReference type="SAM" id="Phobius"/>
    </source>
</evidence>
<feature type="coiled-coil region" evidence="1">
    <location>
        <begin position="320"/>
        <end position="467"/>
    </location>
</feature>
<keyword evidence="1" id="KW-0175">Coiled coil</keyword>
<evidence type="ECO:0000259" key="3">
    <source>
        <dbReference type="Pfam" id="PF13514"/>
    </source>
</evidence>
<sequence length="993" mass="115841">MKIEKLMIYGYGKFENQSIELADSQLQVIYGENEAGKSTIMSFIHSILFGFPTKQQPENRYEPKIGTAYGGYLLIRTEDNNLLKIERLPGKAGGDVKVEVEGGRAEGEEYLQALFGGVDRETYRSIFSFDVHGLQEIQKMNADQIGKFLFLSSIYGADALFTIENTLMKQQDILFKPSGKRPILNEALSKLKESNGQLLEAKRKNNEYQQLVTMRASLEEKLTSLSLTRKHSLAKQRELEKLQTVLPLIRERDWCIEQLQFLPDTTGFPEDGLQQLDQYVVTLQPMEAQLHSLQSKNGQHQLEEEELAVNHDVIHRLHTIQALKEQLPLYKERVKSSQQKEQRIEQLQHEIMLYKQRVYPHLKDDEIIKIHATVPIKEAIKKVLAEEQNLKQRKKILDDQFEQAKSSLEETEWKIGELQNEALSDEDRTSLATEVSKRESLNPLHVKAEHQQLLSQIQSRKKEHKQESKQRALLFGCLTLLLLLGTVWFISEQNWLIVFILIAGSIFSFLQVKQVLAKEDPLIAHLLRRRQMLEQEITLLEENMASDHSLPELMIKLEKDNKIKQAYHHEQLMHKQQERAYDQILKHYEEWEEDHFQSTEKTSRIAEQLQIDKHITAEALLEAFDLIQHIQQLILKRQQELTELQVIKQELVQYENVVNKTMDACGVKSGSVEEAVYELFKLSSGEVTKSEKLSNVMERKNEAEEAIKALADKINFLKRAKDKLLGNVGVENEDEFRKYAKIHHQREEMTKQKLWVEKQLTTEKNIDLVSFNLEKNVDIEGELLELEKMIAMNEQREKETQQEYSSVIVQIQQIEQSGTYSKLLHSFETEKTVIREYAENWVIRALAKDLLNQTVERHRETRLPALLAYIESYFKKLTSNQYHHVFLPDHKQTFIVERKDGMRFFAEELSQATAEQLYLSIRLALVKTINDQMNLPIMIDDSFVHFDHQRTANIMQLLQELKKENQVIYFTCHQHIATTYHKENTVNLSEHVS</sequence>
<protein>
    <submittedName>
        <fullName evidence="4">AAA family ATPase</fullName>
    </submittedName>
</protein>
<keyword evidence="2" id="KW-0472">Membrane</keyword>
<feature type="domain" description="YhaN AAA" evidence="3">
    <location>
        <begin position="1"/>
        <end position="206"/>
    </location>
</feature>
<dbReference type="InterPro" id="IPR038734">
    <property type="entry name" value="YhaN_AAA"/>
</dbReference>
<evidence type="ECO:0000256" key="1">
    <source>
        <dbReference type="SAM" id="Coils"/>
    </source>
</evidence>
<feature type="transmembrane region" description="Helical" evidence="2">
    <location>
        <begin position="472"/>
        <end position="490"/>
    </location>
</feature>
<gene>
    <name evidence="4" type="ORF">K9V48_11255</name>
</gene>
<comment type="caution">
    <text evidence="4">The sequence shown here is derived from an EMBL/GenBank/DDBJ whole genome shotgun (WGS) entry which is preliminary data.</text>
</comment>
<dbReference type="RefSeq" id="WP_224139094.1">
    <property type="nucleotide sequence ID" value="NZ_JAIQUM010000020.1"/>
</dbReference>
<dbReference type="SUPFAM" id="SSF52540">
    <property type="entry name" value="P-loop containing nucleoside triphosphate hydrolases"/>
    <property type="match status" value="1"/>
</dbReference>
<reference evidence="4" key="1">
    <citation type="submission" date="2024-05" db="EMBL/GenBank/DDBJ databases">
        <title>Metabacillus sp. nov., isolated from the rhizosphere soil of tomato plants.</title>
        <authorList>
            <person name="Ma R."/>
        </authorList>
    </citation>
    <scope>NUCLEOTIDE SEQUENCE</scope>
    <source>
        <strain evidence="4">DBTR6</strain>
    </source>
</reference>
<dbReference type="EMBL" id="JAIQUM010000020">
    <property type="protein sequence ID" value="MBZ5750814.1"/>
    <property type="molecule type" value="Genomic_DNA"/>
</dbReference>
<keyword evidence="2" id="KW-0812">Transmembrane</keyword>
<dbReference type="PANTHER" id="PTHR41259:SF1">
    <property type="entry name" value="DOUBLE-STRAND BREAK REPAIR RAD50 ATPASE, PUTATIVE-RELATED"/>
    <property type="match status" value="1"/>
</dbReference>
<proteinExistence type="predicted"/>
<keyword evidence="2" id="KW-1133">Transmembrane helix</keyword>
<feature type="coiled-coil region" evidence="1">
    <location>
        <begin position="184"/>
        <end position="221"/>
    </location>
</feature>
<organism evidence="4 5">
    <name type="scientific">Metabacillus rhizolycopersici</name>
    <dbReference type="NCBI Taxonomy" id="2875709"/>
    <lineage>
        <taxon>Bacteria</taxon>
        <taxon>Bacillati</taxon>
        <taxon>Bacillota</taxon>
        <taxon>Bacilli</taxon>
        <taxon>Bacillales</taxon>
        <taxon>Bacillaceae</taxon>
        <taxon>Metabacillus</taxon>
    </lineage>
</organism>
<feature type="coiled-coil region" evidence="1">
    <location>
        <begin position="693"/>
        <end position="727"/>
    </location>
</feature>
<accession>A0ABS7URH3</accession>
<evidence type="ECO:0000313" key="5">
    <source>
        <dbReference type="Proteomes" id="UP001165287"/>
    </source>
</evidence>
<feature type="coiled-coil region" evidence="1">
    <location>
        <begin position="630"/>
        <end position="657"/>
    </location>
</feature>
<evidence type="ECO:0000313" key="4">
    <source>
        <dbReference type="EMBL" id="MBZ5750814.1"/>
    </source>
</evidence>
<feature type="transmembrane region" description="Helical" evidence="2">
    <location>
        <begin position="496"/>
        <end position="512"/>
    </location>
</feature>
<keyword evidence="5" id="KW-1185">Reference proteome</keyword>